<sequence length="415" mass="44939">MIGRAMQGAMRGAWQGLRQALREGESGWEVVSTAGAHPFAGLGRQSKAGQRVSASSALTVSAAWACVKGNSELIGALPVALYERGANGSRARIEADLAEILTLSPSAGQTAMEFWEAQVAHLLLQGNAYSEKLTVGSRLVGLRPLFNVMPVRRDDGRFDYRVTEDGRSHVLPPGKVFHVRGFGGGDGLGMSAIRFGVQSFGSALAADETAARVFSNAMMPSGVIESDQTLTPEQRAQLGRMLEAYVSSDRAGKTLALEAGLKYRQLQMNPEDAQLLETRRFQVEDVCRWFGTPPVVIGHAAQGQTMWGTGVEAIMMAWLRTGINPLLRRLESRILKDLIPAAKRGRWFAEWNREAMLQMDSKAKGEFLSKMVAGGIMSSDEARDKLNLARRGGAADELRAQTALAPLTDLGKEQP</sequence>
<gene>
    <name evidence="1" type="ORF">JMM60_21595</name>
</gene>
<comment type="caution">
    <text evidence="1">The sequence shown here is derived from an EMBL/GenBank/DDBJ whole genome shotgun (WGS) entry which is preliminary data.</text>
</comment>
<evidence type="ECO:0000313" key="2">
    <source>
        <dbReference type="Proteomes" id="UP000604473"/>
    </source>
</evidence>
<dbReference type="NCBIfam" id="TIGR01537">
    <property type="entry name" value="portal_HK97"/>
    <property type="match status" value="1"/>
</dbReference>
<reference evidence="1 2" key="1">
    <citation type="submission" date="2021-01" db="EMBL/GenBank/DDBJ databases">
        <title>Draft genomes of Rhodovulum sulfidophilum.</title>
        <authorList>
            <person name="Guzman M.S."/>
        </authorList>
    </citation>
    <scope>NUCLEOTIDE SEQUENCE [LARGE SCALE GENOMIC DNA]</scope>
    <source>
        <strain evidence="1 2">AB35</strain>
    </source>
</reference>
<protein>
    <submittedName>
        <fullName evidence="1">Phage portal protein</fullName>
    </submittedName>
</protein>
<proteinExistence type="predicted"/>
<accession>A0ABS1RZG2</accession>
<dbReference type="EMBL" id="JAESJJ010000071">
    <property type="protein sequence ID" value="MBL3611307.1"/>
    <property type="molecule type" value="Genomic_DNA"/>
</dbReference>
<dbReference type="Proteomes" id="UP000604473">
    <property type="component" value="Unassembled WGS sequence"/>
</dbReference>
<dbReference type="Pfam" id="PF04860">
    <property type="entry name" value="Phage_portal"/>
    <property type="match status" value="1"/>
</dbReference>
<name>A0ABS1RZG2_RHOSU</name>
<dbReference type="RefSeq" id="WP_202250802.1">
    <property type="nucleotide sequence ID" value="NZ_JAESJJ010000071.1"/>
</dbReference>
<keyword evidence="2" id="KW-1185">Reference proteome</keyword>
<evidence type="ECO:0000313" key="1">
    <source>
        <dbReference type="EMBL" id="MBL3611307.1"/>
    </source>
</evidence>
<dbReference type="InterPro" id="IPR006427">
    <property type="entry name" value="Portal_HK97"/>
</dbReference>
<dbReference type="InterPro" id="IPR006944">
    <property type="entry name" value="Phage/GTA_portal"/>
</dbReference>
<organism evidence="1 2">
    <name type="scientific">Rhodovulum sulfidophilum</name>
    <name type="common">Rhodobacter sulfidophilus</name>
    <dbReference type="NCBI Taxonomy" id="35806"/>
    <lineage>
        <taxon>Bacteria</taxon>
        <taxon>Pseudomonadati</taxon>
        <taxon>Pseudomonadota</taxon>
        <taxon>Alphaproteobacteria</taxon>
        <taxon>Rhodobacterales</taxon>
        <taxon>Paracoccaceae</taxon>
        <taxon>Rhodovulum</taxon>
    </lineage>
</organism>